<gene>
    <name evidence="3" type="ORF">JKL49_07740</name>
</gene>
<feature type="domain" description="Bacterial transglutaminase-like N-terminal" evidence="2">
    <location>
        <begin position="3"/>
        <end position="82"/>
    </location>
</feature>
<reference evidence="3" key="1">
    <citation type="submission" date="2021-01" db="EMBL/GenBank/DDBJ databases">
        <title>Genome sequence of Phenylobacterium sp. 20VBR1 isolated from a valley glaceir, Ny-Alesund, Svalbard.</title>
        <authorList>
            <person name="Thomas F.A."/>
            <person name="Krishnan K.P."/>
            <person name="Sinha R.K."/>
        </authorList>
    </citation>
    <scope>NUCLEOTIDE SEQUENCE</scope>
    <source>
        <strain evidence="3">20VBR1</strain>
    </source>
</reference>
<feature type="compositionally biased region" description="Polar residues" evidence="1">
    <location>
        <begin position="37"/>
        <end position="47"/>
    </location>
</feature>
<organism evidence="3">
    <name type="scientific">Phenylobacterium glaciei</name>
    <dbReference type="NCBI Taxonomy" id="2803784"/>
    <lineage>
        <taxon>Bacteria</taxon>
        <taxon>Pseudomonadati</taxon>
        <taxon>Pseudomonadota</taxon>
        <taxon>Alphaproteobacteria</taxon>
        <taxon>Caulobacterales</taxon>
        <taxon>Caulobacteraceae</taxon>
        <taxon>Phenylobacterium</taxon>
    </lineage>
</organism>
<dbReference type="PANTHER" id="PTHR33490">
    <property type="entry name" value="BLR5614 PROTEIN-RELATED"/>
    <property type="match status" value="1"/>
</dbReference>
<protein>
    <recommendedName>
        <fullName evidence="2">Bacterial transglutaminase-like N-terminal domain-containing protein</fullName>
    </recommendedName>
</protein>
<proteinExistence type="predicted"/>
<dbReference type="AlphaFoldDB" id="A0A974P4X3"/>
<name>A0A974P4X3_9CAUL</name>
<dbReference type="EMBL" id="CP068570">
    <property type="protein sequence ID" value="QQZ51057.1"/>
    <property type="molecule type" value="Genomic_DNA"/>
</dbReference>
<feature type="region of interest" description="Disordered" evidence="1">
    <location>
        <begin position="37"/>
        <end position="56"/>
    </location>
</feature>
<dbReference type="PANTHER" id="PTHR33490:SF7">
    <property type="entry name" value="BLR2979 PROTEIN"/>
    <property type="match status" value="1"/>
</dbReference>
<dbReference type="Pfam" id="PF08379">
    <property type="entry name" value="Bact_transglu_N"/>
    <property type="match status" value="1"/>
</dbReference>
<dbReference type="InterPro" id="IPR013589">
    <property type="entry name" value="Bac_transglu_N"/>
</dbReference>
<evidence type="ECO:0000259" key="2">
    <source>
        <dbReference type="Pfam" id="PF08379"/>
    </source>
</evidence>
<feature type="region of interest" description="Disordered" evidence="1">
    <location>
        <begin position="138"/>
        <end position="161"/>
    </location>
</feature>
<feature type="compositionally biased region" description="Basic and acidic residues" evidence="1">
    <location>
        <begin position="150"/>
        <end position="161"/>
    </location>
</feature>
<accession>A0A974P4X3</accession>
<evidence type="ECO:0000313" key="3">
    <source>
        <dbReference type="EMBL" id="QQZ51057.1"/>
    </source>
</evidence>
<evidence type="ECO:0000256" key="1">
    <source>
        <dbReference type="SAM" id="MobiDB-lite"/>
    </source>
</evidence>
<sequence length="161" mass="17980">MIYGLRHRTTYTYEAPVTFARCVLRLTPQSSSSQTVLRSNVSVTPRPSASHEGIGPFGEKTLTVVIDKPHHELIIEGRSRVDVHAPPLPDPGASPAWTQIRDQAYQSRALTPDGPATYLYPTRRTPITPPITDYARQSFAAGRPIRGRRRADDADPRRLRL</sequence>